<name>A0A327NCP0_PSEFL</name>
<dbReference type="Proteomes" id="UP000249493">
    <property type="component" value="Unassembled WGS sequence"/>
</dbReference>
<sequence>MQSKCRSQLFNFVLLTSIITSSGCTGLFSGGAPIPVGPTDHKLIANARYRVLAPNISYLDQPDRPLLLVGYAFDGTLNDEQRIPEGERKTIVSYIAERVPRMQYYPGVGMQGKRIDPFDAALGISMVSTAERAKKRLFAQIDQVLQENPNSEIRVFVTGFSRGAASARHFMNIADDQWREEARKRGANQASLRFYALLYDSVSTGPFSGVRLGLPSTVNYSMHFVARDEARGLFPVDIDKPTAHQAMADAFIPRINTRYLPGAHSDVGASYAIGLGDSYRMLTDETLFALGLIQDACFENLKDSTLDGKHDSRGLLDKLIGAPVAGTVAHIDRSTRDAIPASLSDADYRDIQSSLERLSSANVNRPTVSSTVDMPTFGFIARRTGKSLSLLNVSELLDPSVTQLVADDMGQVKFEYGYRMLKSSTSNVLPLSRKVVQRIRAEGSSVNVTLSNIEQGLRFNIFVDGILVDHQDHKRLGSIPVNPLVRCAAAAR</sequence>
<accession>A0A327NCP0</accession>
<dbReference type="PROSITE" id="PS51257">
    <property type="entry name" value="PROKAR_LIPOPROTEIN"/>
    <property type="match status" value="1"/>
</dbReference>
<gene>
    <name evidence="2" type="ORF">DOZ80_08720</name>
</gene>
<comment type="caution">
    <text evidence="2">The sequence shown here is derived from an EMBL/GenBank/DDBJ whole genome shotgun (WGS) entry which is preliminary data.</text>
</comment>
<keyword evidence="1" id="KW-0472">Membrane</keyword>
<dbReference type="PANTHER" id="PTHR33840">
    <property type="match status" value="1"/>
</dbReference>
<organism evidence="2 3">
    <name type="scientific">Pseudomonas fluorescens</name>
    <dbReference type="NCBI Taxonomy" id="294"/>
    <lineage>
        <taxon>Bacteria</taxon>
        <taxon>Pseudomonadati</taxon>
        <taxon>Pseudomonadota</taxon>
        <taxon>Gammaproteobacteria</taxon>
        <taxon>Pseudomonadales</taxon>
        <taxon>Pseudomonadaceae</taxon>
        <taxon>Pseudomonas</taxon>
    </lineage>
</organism>
<dbReference type="AlphaFoldDB" id="A0A327NCP0"/>
<dbReference type="PANTHER" id="PTHR33840:SF1">
    <property type="entry name" value="TLE1 PHOSPHOLIPASE DOMAIN-CONTAINING PROTEIN"/>
    <property type="match status" value="1"/>
</dbReference>
<feature type="transmembrane region" description="Helical" evidence="1">
    <location>
        <begin position="12"/>
        <end position="32"/>
    </location>
</feature>
<reference evidence="2 3" key="1">
    <citation type="submission" date="2018-06" db="EMBL/GenBank/DDBJ databases">
        <authorList>
            <person name="Zhirakovskaya E."/>
        </authorList>
    </citation>
    <scope>NUCLEOTIDE SEQUENCE [LARGE SCALE GENOMIC DNA]</scope>
    <source>
        <strain evidence="2 3">LY3</strain>
    </source>
</reference>
<protein>
    <submittedName>
        <fullName evidence="2">Uncharacterized protein</fullName>
    </submittedName>
</protein>
<keyword evidence="1" id="KW-0812">Transmembrane</keyword>
<dbReference type="EMBL" id="QLIN01000002">
    <property type="protein sequence ID" value="RAI71906.1"/>
    <property type="molecule type" value="Genomic_DNA"/>
</dbReference>
<evidence type="ECO:0000313" key="3">
    <source>
        <dbReference type="Proteomes" id="UP000249493"/>
    </source>
</evidence>
<keyword evidence="1" id="KW-1133">Transmembrane helix</keyword>
<proteinExistence type="predicted"/>
<evidence type="ECO:0000256" key="1">
    <source>
        <dbReference type="SAM" id="Phobius"/>
    </source>
</evidence>
<evidence type="ECO:0000313" key="2">
    <source>
        <dbReference type="EMBL" id="RAI71906.1"/>
    </source>
</evidence>